<organism evidence="1 2">
    <name type="scientific">Methylorubrum extorquens</name>
    <name type="common">Methylobacterium dichloromethanicum</name>
    <name type="synonym">Methylobacterium extorquens</name>
    <dbReference type="NCBI Taxonomy" id="408"/>
    <lineage>
        <taxon>Bacteria</taxon>
        <taxon>Pseudomonadati</taxon>
        <taxon>Pseudomonadota</taxon>
        <taxon>Alphaproteobacteria</taxon>
        <taxon>Hyphomicrobiales</taxon>
        <taxon>Methylobacteriaceae</taxon>
        <taxon>Methylorubrum</taxon>
    </lineage>
</organism>
<reference evidence="1 2" key="1">
    <citation type="submission" date="2016-10" db="EMBL/GenBank/DDBJ databases">
        <title>Draft genome sequence of Methylobacterium extorquens CP3, a seed endophyte of Crotalaria pumila with plant growth-promoting and metal tolerance properties.</title>
        <authorList>
            <person name="Sanchez-Lopez A.S."/>
            <person name="Van Hamme J.D."/>
            <person name="Thijs S."/>
            <person name="Mcammond B.M."/>
            <person name="Stevens V."/>
            <person name="Gonzalez-Chavez M.D.C."/>
            <person name="Vangronsveld J."/>
        </authorList>
    </citation>
    <scope>NUCLEOTIDE SEQUENCE [LARGE SCALE GENOMIC DNA]</scope>
    <source>
        <strain evidence="1 2">CP3</strain>
    </source>
</reference>
<accession>A0A1S1P684</accession>
<evidence type="ECO:0000313" key="1">
    <source>
        <dbReference type="EMBL" id="OHV15414.1"/>
    </source>
</evidence>
<proteinExistence type="predicted"/>
<gene>
    <name evidence="1" type="ORF">BK022_19210</name>
</gene>
<sequence length="168" mass="18821">MDLDSPCPITSESGLPVQPSEWVMFGVEVRLDDALGLVKQAADTIHDLQRWKEMIEPQALNLIQSVQQERVRWQSERSALMNEISECRLTITATKMALRTALSEKEILSRRYHEAKAAAASSETRACAAEELLAFIYKTFNLELSEHPATGRIAQIPFDPAGQRPSPE</sequence>
<evidence type="ECO:0000313" key="2">
    <source>
        <dbReference type="Proteomes" id="UP000180215"/>
    </source>
</evidence>
<dbReference type="AlphaFoldDB" id="A0A1S1P684"/>
<name>A0A1S1P684_METEX</name>
<comment type="caution">
    <text evidence="1">The sequence shown here is derived from an EMBL/GenBank/DDBJ whole genome shotgun (WGS) entry which is preliminary data.</text>
</comment>
<dbReference type="EMBL" id="MNAO01000276">
    <property type="protein sequence ID" value="OHV15414.1"/>
    <property type="molecule type" value="Genomic_DNA"/>
</dbReference>
<protein>
    <submittedName>
        <fullName evidence="1">Uncharacterized protein</fullName>
    </submittedName>
</protein>
<dbReference type="Proteomes" id="UP000180215">
    <property type="component" value="Unassembled WGS sequence"/>
</dbReference>